<dbReference type="InterPro" id="IPR000683">
    <property type="entry name" value="Gfo/Idh/MocA-like_OxRdtase_N"/>
</dbReference>
<keyword evidence="1" id="KW-0560">Oxidoreductase</keyword>
<accession>A0A553ZVK3</accession>
<keyword evidence="5" id="KW-1185">Reference proteome</keyword>
<reference evidence="4 5" key="1">
    <citation type="submission" date="2019-07" db="EMBL/GenBank/DDBJ databases">
        <authorList>
            <person name="Park Y.J."/>
            <person name="Jeong S.E."/>
            <person name="Jung H.S."/>
        </authorList>
    </citation>
    <scope>NUCLEOTIDE SEQUENCE [LARGE SCALE GENOMIC DNA]</scope>
    <source>
        <strain evidence="5">P16(2019)</strain>
    </source>
</reference>
<evidence type="ECO:0000313" key="4">
    <source>
        <dbReference type="EMBL" id="TSB45487.1"/>
    </source>
</evidence>
<dbReference type="GO" id="GO:0000166">
    <property type="term" value="F:nucleotide binding"/>
    <property type="evidence" value="ECO:0007669"/>
    <property type="project" value="InterPro"/>
</dbReference>
<dbReference type="InterPro" id="IPR055170">
    <property type="entry name" value="GFO_IDH_MocA-like_dom"/>
</dbReference>
<dbReference type="GO" id="GO:0016491">
    <property type="term" value="F:oxidoreductase activity"/>
    <property type="evidence" value="ECO:0007669"/>
    <property type="project" value="UniProtKB-KW"/>
</dbReference>
<sequence length="359" mass="39012">MKKARVGIVGCGTISDIYLRNCATDEYIEITACSDLNEVAAREKAKEYGIEKVLTPDELYQDPDIDIVLNLTIPAAHAEVSLKALEGGKHVFLEKPLAISLQDAEQILTVAKEKGLQVGVAPDTFLGGGLQTCRKIIDDGSIGRPVAATAFMMSHGPESWHPNPYFYYQEGAGPLFDMGPYYLTALIHLIGPFRRITGSAQSALQERVATSPERNGEVIPVNTPTHVTGVIDFENGAVGTIIMSFDVWGATLPWIEIYGTEGTLRVPDPNTFGGPVYIKKAGEQEWTELALTHGDIENARGLGIKDMAKAIVTNGKTRASGDMGYHVLEAMHGFYTASTNNQHYVMESKCERPAPVETN</sequence>
<proteinExistence type="predicted"/>
<dbReference type="Proteomes" id="UP000318521">
    <property type="component" value="Unassembled WGS sequence"/>
</dbReference>
<dbReference type="RefSeq" id="WP_143849913.1">
    <property type="nucleotide sequence ID" value="NZ_VLXZ01000011.1"/>
</dbReference>
<comment type="caution">
    <text evidence="4">The sequence shown here is derived from an EMBL/GenBank/DDBJ whole genome shotgun (WGS) entry which is preliminary data.</text>
</comment>
<evidence type="ECO:0000256" key="1">
    <source>
        <dbReference type="ARBA" id="ARBA00023002"/>
    </source>
</evidence>
<dbReference type="OrthoDB" id="9815825at2"/>
<evidence type="ECO:0000259" key="2">
    <source>
        <dbReference type="Pfam" id="PF01408"/>
    </source>
</evidence>
<dbReference type="EMBL" id="VLXZ01000011">
    <property type="protein sequence ID" value="TSB45487.1"/>
    <property type="molecule type" value="Genomic_DNA"/>
</dbReference>
<dbReference type="SUPFAM" id="SSF55347">
    <property type="entry name" value="Glyceraldehyde-3-phosphate dehydrogenase-like, C-terminal domain"/>
    <property type="match status" value="1"/>
</dbReference>
<dbReference type="PANTHER" id="PTHR43818:SF11">
    <property type="entry name" value="BCDNA.GH03377"/>
    <property type="match status" value="1"/>
</dbReference>
<evidence type="ECO:0000313" key="5">
    <source>
        <dbReference type="Proteomes" id="UP000318521"/>
    </source>
</evidence>
<dbReference type="PANTHER" id="PTHR43818">
    <property type="entry name" value="BCDNA.GH03377"/>
    <property type="match status" value="1"/>
</dbReference>
<dbReference type="AlphaFoldDB" id="A0A553ZVK3"/>
<feature type="domain" description="Gfo/Idh/MocA-like oxidoreductase N-terminal" evidence="2">
    <location>
        <begin position="5"/>
        <end position="120"/>
    </location>
</feature>
<dbReference type="Gene3D" id="3.40.50.720">
    <property type="entry name" value="NAD(P)-binding Rossmann-like Domain"/>
    <property type="match status" value="1"/>
</dbReference>
<protein>
    <submittedName>
        <fullName evidence="4">Gfo/Idh/MocA family oxidoreductase</fullName>
    </submittedName>
</protein>
<dbReference type="InterPro" id="IPR050463">
    <property type="entry name" value="Gfo/Idh/MocA_oxidrdct_glycsds"/>
</dbReference>
<dbReference type="Pfam" id="PF22725">
    <property type="entry name" value="GFO_IDH_MocA_C3"/>
    <property type="match status" value="1"/>
</dbReference>
<feature type="domain" description="GFO/IDH/MocA-like oxidoreductase" evidence="3">
    <location>
        <begin position="131"/>
        <end position="265"/>
    </location>
</feature>
<organism evidence="4 5">
    <name type="scientific">Alkalicoccobacillus porphyridii</name>
    <dbReference type="NCBI Taxonomy" id="2597270"/>
    <lineage>
        <taxon>Bacteria</taxon>
        <taxon>Bacillati</taxon>
        <taxon>Bacillota</taxon>
        <taxon>Bacilli</taxon>
        <taxon>Bacillales</taxon>
        <taxon>Bacillaceae</taxon>
        <taxon>Alkalicoccobacillus</taxon>
    </lineage>
</organism>
<name>A0A553ZVK3_9BACI</name>
<gene>
    <name evidence="4" type="ORF">FN960_16280</name>
</gene>
<dbReference type="SUPFAM" id="SSF51735">
    <property type="entry name" value="NAD(P)-binding Rossmann-fold domains"/>
    <property type="match status" value="1"/>
</dbReference>
<dbReference type="Gene3D" id="3.30.360.10">
    <property type="entry name" value="Dihydrodipicolinate Reductase, domain 2"/>
    <property type="match status" value="1"/>
</dbReference>
<dbReference type="InterPro" id="IPR036291">
    <property type="entry name" value="NAD(P)-bd_dom_sf"/>
</dbReference>
<evidence type="ECO:0000259" key="3">
    <source>
        <dbReference type="Pfam" id="PF22725"/>
    </source>
</evidence>
<dbReference type="Pfam" id="PF01408">
    <property type="entry name" value="GFO_IDH_MocA"/>
    <property type="match status" value="1"/>
</dbReference>